<evidence type="ECO:0000259" key="3">
    <source>
        <dbReference type="PROSITE" id="PS51736"/>
    </source>
</evidence>
<evidence type="ECO:0000256" key="2">
    <source>
        <dbReference type="ARBA" id="ARBA00023172"/>
    </source>
</evidence>
<dbReference type="GO" id="GO:0000150">
    <property type="term" value="F:DNA strand exchange activity"/>
    <property type="evidence" value="ECO:0007669"/>
    <property type="project" value="InterPro"/>
</dbReference>
<dbReference type="Gene3D" id="3.40.50.1390">
    <property type="entry name" value="Resolvase, N-terminal catalytic domain"/>
    <property type="match status" value="1"/>
</dbReference>
<dbReference type="CDD" id="cd00338">
    <property type="entry name" value="Ser_Recombinase"/>
    <property type="match status" value="1"/>
</dbReference>
<feature type="domain" description="Resolvase/invertase-type recombinase catalytic" evidence="3">
    <location>
        <begin position="5"/>
        <end position="145"/>
    </location>
</feature>
<evidence type="ECO:0000256" key="1">
    <source>
        <dbReference type="ARBA" id="ARBA00023125"/>
    </source>
</evidence>
<keyword evidence="2" id="KW-0233">DNA recombination</keyword>
<dbReference type="SUPFAM" id="SSF53041">
    <property type="entry name" value="Resolvase-like"/>
    <property type="match status" value="1"/>
</dbReference>
<keyword evidence="1" id="KW-0238">DNA-binding</keyword>
<name>A0AA49FM20_9PROT</name>
<dbReference type="AlphaFoldDB" id="A0AA49FM20"/>
<dbReference type="EMBL" id="CP107246">
    <property type="protein sequence ID" value="WIM06566.1"/>
    <property type="molecule type" value="Genomic_DNA"/>
</dbReference>
<accession>A0AA49FM20</accession>
<protein>
    <submittedName>
        <fullName evidence="4">Recombinase family protein</fullName>
    </submittedName>
</protein>
<dbReference type="InterPro" id="IPR036162">
    <property type="entry name" value="Resolvase-like_N_sf"/>
</dbReference>
<dbReference type="Proteomes" id="UP001234916">
    <property type="component" value="Chromosome"/>
</dbReference>
<dbReference type="KEGG" id="npv:OHM77_04690"/>
<dbReference type="PANTHER" id="PTHR30461">
    <property type="entry name" value="DNA-INVERTASE FROM LAMBDOID PROPHAGE"/>
    <property type="match status" value="1"/>
</dbReference>
<reference evidence="4" key="1">
    <citation type="journal article" date="2023" name="Nat. Microbiol.">
        <title>Enrichment and characterization of a nitric oxide-reducing microbial community in a continuous bioreactor.</title>
        <authorList>
            <person name="Garrido-Amador P."/>
            <person name="Stortenbeker N."/>
            <person name="Wessels H.J.C.T."/>
            <person name="Speth D.R."/>
            <person name="Garcia-Heredia I."/>
            <person name="Kartal B."/>
        </authorList>
    </citation>
    <scope>NUCLEOTIDE SEQUENCE</scope>
    <source>
        <strain evidence="4">MAG1</strain>
    </source>
</reference>
<dbReference type="InterPro" id="IPR050639">
    <property type="entry name" value="SSR_resolvase"/>
</dbReference>
<dbReference type="InterPro" id="IPR006119">
    <property type="entry name" value="Resolv_N"/>
</dbReference>
<proteinExistence type="predicted"/>
<sequence>MANGKFVAYYRVSTQKQGASGLGLEAQKAAVESYLNGGHWELIGEYTEVETGGGANALDKRPQLKAALAAAKKAKATLVIAKLDRLARNVHFVTGLLETGVEFVAADMPHANKMMIQIHAVMSEYERDQIKARTKAAYDAKKARLAAEGKAFINNLVRCNTKRQQDADQFVDSIRPTIETLKASGLSQRGMVAALNQQGTPAPKGGSWSLLQLQRCLSRLS</sequence>
<dbReference type="PANTHER" id="PTHR30461:SF2">
    <property type="entry name" value="SERINE RECOMBINASE PINE-RELATED"/>
    <property type="match status" value="1"/>
</dbReference>
<evidence type="ECO:0000313" key="4">
    <source>
        <dbReference type="EMBL" id="WIM06566.1"/>
    </source>
</evidence>
<gene>
    <name evidence="4" type="ORF">OHM77_04690</name>
</gene>
<dbReference type="GO" id="GO:0003677">
    <property type="term" value="F:DNA binding"/>
    <property type="evidence" value="ECO:0007669"/>
    <property type="project" value="UniProtKB-KW"/>
</dbReference>
<dbReference type="PROSITE" id="PS51736">
    <property type="entry name" value="RECOMBINASES_3"/>
    <property type="match status" value="1"/>
</dbReference>
<dbReference type="Pfam" id="PF00239">
    <property type="entry name" value="Resolvase"/>
    <property type="match status" value="1"/>
</dbReference>
<organism evidence="4">
    <name type="scientific">Candidatus Nitricoxidivorans perseverans</name>
    <dbReference type="NCBI Taxonomy" id="2975601"/>
    <lineage>
        <taxon>Bacteria</taxon>
        <taxon>Pseudomonadati</taxon>
        <taxon>Pseudomonadota</taxon>
        <taxon>Betaproteobacteria</taxon>
        <taxon>Nitrosomonadales</taxon>
        <taxon>Sterolibacteriaceae</taxon>
        <taxon>Candidatus Nitricoxidivorans</taxon>
    </lineage>
</organism>
<dbReference type="SMART" id="SM00857">
    <property type="entry name" value="Resolvase"/>
    <property type="match status" value="1"/>
</dbReference>